<feature type="signal peptide" evidence="1">
    <location>
        <begin position="1"/>
        <end position="23"/>
    </location>
</feature>
<reference evidence="2" key="1">
    <citation type="journal article" date="2021" name="J Fungi (Basel)">
        <title>Genomic and Metabolomic Analyses of the Marine Fungus Emericellopsis cladophorae: Insights into Saltwater Adaptability Mechanisms and Its Biosynthetic Potential.</title>
        <authorList>
            <person name="Goncalves M.F.M."/>
            <person name="Hilario S."/>
            <person name="Van de Peer Y."/>
            <person name="Esteves A.C."/>
            <person name="Alves A."/>
        </authorList>
    </citation>
    <scope>NUCLEOTIDE SEQUENCE</scope>
    <source>
        <strain evidence="2">MUM 19.33</strain>
    </source>
</reference>
<dbReference type="RefSeq" id="XP_051362346.1">
    <property type="nucleotide sequence ID" value="XM_051506332.1"/>
</dbReference>
<dbReference type="Proteomes" id="UP001055219">
    <property type="component" value="Unassembled WGS sequence"/>
</dbReference>
<dbReference type="GeneID" id="75827971"/>
<name>A0A9Q0BED4_9HYPO</name>
<protein>
    <submittedName>
        <fullName evidence="2">Uncharacterized protein</fullName>
    </submittedName>
</protein>
<dbReference type="PROSITE" id="PS51257">
    <property type="entry name" value="PROKAR_LIPOPROTEIN"/>
    <property type="match status" value="1"/>
</dbReference>
<dbReference type="AlphaFoldDB" id="A0A9Q0BED4"/>
<reference evidence="2" key="2">
    <citation type="submission" date="2022-07" db="EMBL/GenBank/DDBJ databases">
        <authorList>
            <person name="Goncalves M.F.M."/>
            <person name="Hilario S."/>
            <person name="Van De Peer Y."/>
            <person name="Esteves A.C."/>
            <person name="Alves A."/>
        </authorList>
    </citation>
    <scope>NUCLEOTIDE SEQUENCE</scope>
    <source>
        <strain evidence="2">MUM 19.33</strain>
    </source>
</reference>
<comment type="caution">
    <text evidence="2">The sequence shown here is derived from an EMBL/GenBank/DDBJ whole genome shotgun (WGS) entry which is preliminary data.</text>
</comment>
<sequence>MRPRPVLLSTITLACALPPTAHAFQFTGPDSADKLDLAKPITVEWSATEGSLHVPEARSLELWFSAVTGDSGSQASWQLAANLSISSPTSYEWDPSSIVEGIQDIDGTLSPEAVHNFEARLLDVNGNRLATVGSDNYAVEGFDFVENSVGGERTRARVYLAVVGAAAGVLLGDL</sequence>
<proteinExistence type="predicted"/>
<gene>
    <name evidence="2" type="ORF">J7T54_001452</name>
</gene>
<evidence type="ECO:0000313" key="2">
    <source>
        <dbReference type="EMBL" id="KAI6781490.1"/>
    </source>
</evidence>
<keyword evidence="1" id="KW-0732">Signal</keyword>
<feature type="chain" id="PRO_5040205450" evidence="1">
    <location>
        <begin position="24"/>
        <end position="174"/>
    </location>
</feature>
<dbReference type="OrthoDB" id="5217917at2759"/>
<keyword evidence="3" id="KW-1185">Reference proteome</keyword>
<evidence type="ECO:0000313" key="3">
    <source>
        <dbReference type="Proteomes" id="UP001055219"/>
    </source>
</evidence>
<evidence type="ECO:0000256" key="1">
    <source>
        <dbReference type="SAM" id="SignalP"/>
    </source>
</evidence>
<dbReference type="EMBL" id="JAGIXG020000021">
    <property type="protein sequence ID" value="KAI6781490.1"/>
    <property type="molecule type" value="Genomic_DNA"/>
</dbReference>
<accession>A0A9Q0BED4</accession>
<organism evidence="2 3">
    <name type="scientific">Emericellopsis cladophorae</name>
    <dbReference type="NCBI Taxonomy" id="2686198"/>
    <lineage>
        <taxon>Eukaryota</taxon>
        <taxon>Fungi</taxon>
        <taxon>Dikarya</taxon>
        <taxon>Ascomycota</taxon>
        <taxon>Pezizomycotina</taxon>
        <taxon>Sordariomycetes</taxon>
        <taxon>Hypocreomycetidae</taxon>
        <taxon>Hypocreales</taxon>
        <taxon>Bionectriaceae</taxon>
        <taxon>Emericellopsis</taxon>
    </lineage>
</organism>